<evidence type="ECO:0000256" key="2">
    <source>
        <dbReference type="ARBA" id="ARBA00023015"/>
    </source>
</evidence>
<feature type="compositionally biased region" description="Low complexity" evidence="6">
    <location>
        <begin position="451"/>
        <end position="471"/>
    </location>
</feature>
<evidence type="ECO:0000256" key="4">
    <source>
        <dbReference type="ARBA" id="ARBA00023125"/>
    </source>
</evidence>
<dbReference type="InterPro" id="IPR039425">
    <property type="entry name" value="RNA_pol_sigma-70-like"/>
</dbReference>
<evidence type="ECO:0000313" key="10">
    <source>
        <dbReference type="Proteomes" id="UP001610990"/>
    </source>
</evidence>
<dbReference type="SUPFAM" id="SSF88946">
    <property type="entry name" value="Sigma2 domain of RNA polymerase sigma factors"/>
    <property type="match status" value="1"/>
</dbReference>
<name>A0ABW7R842_9ACTN</name>
<comment type="similarity">
    <text evidence="1">Belongs to the sigma-70 factor family. ECF subfamily.</text>
</comment>
<evidence type="ECO:0000256" key="3">
    <source>
        <dbReference type="ARBA" id="ARBA00023082"/>
    </source>
</evidence>
<feature type="compositionally biased region" description="Low complexity" evidence="6">
    <location>
        <begin position="418"/>
        <end position="428"/>
    </location>
</feature>
<evidence type="ECO:0000313" key="9">
    <source>
        <dbReference type="EMBL" id="MFH8583574.1"/>
    </source>
</evidence>
<reference evidence="9 10" key="1">
    <citation type="submission" date="2024-10" db="EMBL/GenBank/DDBJ databases">
        <title>The Natural Products Discovery Center: Release of the First 8490 Sequenced Strains for Exploring Actinobacteria Biosynthetic Diversity.</title>
        <authorList>
            <person name="Kalkreuter E."/>
            <person name="Kautsar S.A."/>
            <person name="Yang D."/>
            <person name="Bader C.D."/>
            <person name="Teijaro C.N."/>
            <person name="Fluegel L."/>
            <person name="Davis C.M."/>
            <person name="Simpson J.R."/>
            <person name="Lauterbach L."/>
            <person name="Steele A.D."/>
            <person name="Gui C."/>
            <person name="Meng S."/>
            <person name="Li G."/>
            <person name="Viehrig K."/>
            <person name="Ye F."/>
            <person name="Su P."/>
            <person name="Kiefer A.F."/>
            <person name="Nichols A."/>
            <person name="Cepeda A.J."/>
            <person name="Yan W."/>
            <person name="Fan B."/>
            <person name="Jiang Y."/>
            <person name="Adhikari A."/>
            <person name="Zheng C.-J."/>
            <person name="Schuster L."/>
            <person name="Cowan T.M."/>
            <person name="Smanski M.J."/>
            <person name="Chevrette M.G."/>
            <person name="De Carvalho L.P.S."/>
            <person name="Shen B."/>
        </authorList>
    </citation>
    <scope>NUCLEOTIDE SEQUENCE [LARGE SCALE GENOMIC DNA]</scope>
    <source>
        <strain evidence="9 10">NPDC018013</strain>
    </source>
</reference>
<evidence type="ECO:0000256" key="5">
    <source>
        <dbReference type="ARBA" id="ARBA00023163"/>
    </source>
</evidence>
<dbReference type="InterPro" id="IPR013324">
    <property type="entry name" value="RNA_pol_sigma_r3/r4-like"/>
</dbReference>
<sequence>MSDAVPDVAVVACEESPADAYAALYEQEHPRLVGYARSLTSNAWLAEDLVAEAHFRVWRRIQGGHHIDNVPAYLRTTIRHLATTVGANAAREIPRDPEGGHAWPEAAESAPGTDPMQRIAYVDLLARVLDQLPQRWVKALWLAEAEDQSLEAVGKAIGAGKGATAVLLHRAREGMRQAFLRTMPGAPDNPACAAYWERMPAFVRGEATDKQAGDVDSHLLDCPDCHGRMRLLAHANHRLPALTGPALLVFLTSGSAKFLLALAGTGAAAAGSGTPPSGGGALKVAQRSVRHLLRGQVRQAGPLAVTVAGVGVVAVAGAAVAAGLALTGNDPGAAQQRAAAPSHSGGGEPPQPAPPGGASGGGTGGAPGGGPGGGPGTAAGGAQGAGPSGDQPQSWRSEPAPSRSVAAIPSLPSPLLPLAPAEPGTPGLTPNPSVSAQTAAPTDAPPPSPTTGPTSGPTTGPTSGPTAAPTVTPRPPTPTPSVPTPTFTPTDPTPSVPVPPTAEPSPDPTSSLHCGWHWWGSTLVWICTWQ</sequence>
<dbReference type="InterPro" id="IPR007627">
    <property type="entry name" value="RNA_pol_sigma70_r2"/>
</dbReference>
<dbReference type="Pfam" id="PF13490">
    <property type="entry name" value="zf-HC2"/>
    <property type="match status" value="1"/>
</dbReference>
<feature type="compositionally biased region" description="Pro residues" evidence="6">
    <location>
        <begin position="491"/>
        <end position="507"/>
    </location>
</feature>
<dbReference type="Gene3D" id="1.10.1740.10">
    <property type="match status" value="1"/>
</dbReference>
<dbReference type="InterPro" id="IPR027383">
    <property type="entry name" value="Znf_put"/>
</dbReference>
<proteinExistence type="inferred from homology"/>
<feature type="compositionally biased region" description="Gly residues" evidence="6">
    <location>
        <begin position="357"/>
        <end position="387"/>
    </location>
</feature>
<dbReference type="Proteomes" id="UP001610990">
    <property type="component" value="Unassembled WGS sequence"/>
</dbReference>
<evidence type="ECO:0000259" key="7">
    <source>
        <dbReference type="Pfam" id="PF04542"/>
    </source>
</evidence>
<feature type="domain" description="RNA polymerase sigma-70 region 2" evidence="7">
    <location>
        <begin position="24"/>
        <end position="82"/>
    </location>
</feature>
<dbReference type="EMBL" id="JBIRGH010000002">
    <property type="protein sequence ID" value="MFH8583574.1"/>
    <property type="molecule type" value="Genomic_DNA"/>
</dbReference>
<protein>
    <submittedName>
        <fullName evidence="9">Sigma factor</fullName>
    </submittedName>
</protein>
<dbReference type="Pfam" id="PF04542">
    <property type="entry name" value="Sigma70_r2"/>
    <property type="match status" value="1"/>
</dbReference>
<evidence type="ECO:0000256" key="6">
    <source>
        <dbReference type="SAM" id="MobiDB-lite"/>
    </source>
</evidence>
<dbReference type="InterPro" id="IPR013325">
    <property type="entry name" value="RNA_pol_sigma_r2"/>
</dbReference>
<keyword evidence="3" id="KW-0731">Sigma factor</keyword>
<dbReference type="PANTHER" id="PTHR43133:SF8">
    <property type="entry name" value="RNA POLYMERASE SIGMA FACTOR HI_1459-RELATED"/>
    <property type="match status" value="1"/>
</dbReference>
<dbReference type="RefSeq" id="WP_397671155.1">
    <property type="nucleotide sequence ID" value="NZ_JBIRGH010000002.1"/>
</dbReference>
<keyword evidence="10" id="KW-1185">Reference proteome</keyword>
<evidence type="ECO:0000259" key="8">
    <source>
        <dbReference type="Pfam" id="PF13490"/>
    </source>
</evidence>
<dbReference type="Gene3D" id="1.10.10.10">
    <property type="entry name" value="Winged helix-like DNA-binding domain superfamily/Winged helix DNA-binding domain"/>
    <property type="match status" value="1"/>
</dbReference>
<feature type="region of interest" description="Disordered" evidence="6">
    <location>
        <begin position="91"/>
        <end position="112"/>
    </location>
</feature>
<feature type="domain" description="Putative zinc-finger" evidence="8">
    <location>
        <begin position="192"/>
        <end position="226"/>
    </location>
</feature>
<accession>A0ABW7R842</accession>
<feature type="compositionally biased region" description="Pro residues" evidence="6">
    <location>
        <begin position="472"/>
        <end position="483"/>
    </location>
</feature>
<dbReference type="PANTHER" id="PTHR43133">
    <property type="entry name" value="RNA POLYMERASE ECF-TYPE SIGMA FACTO"/>
    <property type="match status" value="1"/>
</dbReference>
<organism evidence="9 10">
    <name type="scientific">Streptomyces celluloflavus</name>
    <dbReference type="NCBI Taxonomy" id="58344"/>
    <lineage>
        <taxon>Bacteria</taxon>
        <taxon>Bacillati</taxon>
        <taxon>Actinomycetota</taxon>
        <taxon>Actinomycetes</taxon>
        <taxon>Kitasatosporales</taxon>
        <taxon>Streptomycetaceae</taxon>
        <taxon>Streptomyces</taxon>
    </lineage>
</organism>
<keyword evidence="4" id="KW-0238">DNA-binding</keyword>
<feature type="region of interest" description="Disordered" evidence="6">
    <location>
        <begin position="331"/>
        <end position="511"/>
    </location>
</feature>
<keyword evidence="2" id="KW-0805">Transcription regulation</keyword>
<dbReference type="PRINTS" id="PR01217">
    <property type="entry name" value="PRICHEXTENSN"/>
</dbReference>
<dbReference type="InterPro" id="IPR036388">
    <property type="entry name" value="WH-like_DNA-bd_sf"/>
</dbReference>
<comment type="caution">
    <text evidence="9">The sequence shown here is derived from an EMBL/GenBank/DDBJ whole genome shotgun (WGS) entry which is preliminary data.</text>
</comment>
<dbReference type="SUPFAM" id="SSF88659">
    <property type="entry name" value="Sigma3 and sigma4 domains of RNA polymerase sigma factors"/>
    <property type="match status" value="1"/>
</dbReference>
<evidence type="ECO:0000256" key="1">
    <source>
        <dbReference type="ARBA" id="ARBA00010641"/>
    </source>
</evidence>
<gene>
    <name evidence="9" type="ORF">ACH4GP_04135</name>
</gene>
<keyword evidence="5" id="KW-0804">Transcription</keyword>